<feature type="compositionally biased region" description="Low complexity" evidence="1">
    <location>
        <begin position="600"/>
        <end position="611"/>
    </location>
</feature>
<gene>
    <name evidence="3" type="ORF">E4U09_001140</name>
</gene>
<dbReference type="GO" id="GO:0016192">
    <property type="term" value="P:vesicle-mediated transport"/>
    <property type="evidence" value="ECO:0007669"/>
    <property type="project" value="InterPro"/>
</dbReference>
<dbReference type="SUPFAM" id="SSF109993">
    <property type="entry name" value="VPS9 domain"/>
    <property type="match status" value="1"/>
</dbReference>
<accession>A0A9P7QT42</accession>
<dbReference type="GO" id="GO:0031267">
    <property type="term" value="F:small GTPase binding"/>
    <property type="evidence" value="ECO:0007669"/>
    <property type="project" value="TreeGrafter"/>
</dbReference>
<dbReference type="AlphaFoldDB" id="A0A9P7QT42"/>
<organism evidence="3 4">
    <name type="scientific">Claviceps aff. purpurea</name>
    <dbReference type="NCBI Taxonomy" id="1967640"/>
    <lineage>
        <taxon>Eukaryota</taxon>
        <taxon>Fungi</taxon>
        <taxon>Dikarya</taxon>
        <taxon>Ascomycota</taxon>
        <taxon>Pezizomycotina</taxon>
        <taxon>Sordariomycetes</taxon>
        <taxon>Hypocreomycetidae</taxon>
        <taxon>Hypocreales</taxon>
        <taxon>Clavicipitaceae</taxon>
        <taxon>Claviceps</taxon>
    </lineage>
</organism>
<feature type="region of interest" description="Disordered" evidence="1">
    <location>
        <begin position="501"/>
        <end position="623"/>
    </location>
</feature>
<dbReference type="GO" id="GO:0005085">
    <property type="term" value="F:guanyl-nucleotide exchange factor activity"/>
    <property type="evidence" value="ECO:0007669"/>
    <property type="project" value="InterPro"/>
</dbReference>
<comment type="caution">
    <text evidence="3">The sequence shown here is derived from an EMBL/GenBank/DDBJ whole genome shotgun (WGS) entry which is preliminary data.</text>
</comment>
<dbReference type="InterPro" id="IPR003123">
    <property type="entry name" value="VPS9"/>
</dbReference>
<evidence type="ECO:0000256" key="1">
    <source>
        <dbReference type="SAM" id="MobiDB-lite"/>
    </source>
</evidence>
<keyword evidence="4" id="KW-1185">Reference proteome</keyword>
<dbReference type="GO" id="GO:0005829">
    <property type="term" value="C:cytosol"/>
    <property type="evidence" value="ECO:0007669"/>
    <property type="project" value="TreeGrafter"/>
</dbReference>
<dbReference type="Proteomes" id="UP000707071">
    <property type="component" value="Unassembled WGS sequence"/>
</dbReference>
<feature type="domain" description="VPS9" evidence="2">
    <location>
        <begin position="230"/>
        <end position="386"/>
    </location>
</feature>
<dbReference type="GO" id="GO:0030139">
    <property type="term" value="C:endocytic vesicle"/>
    <property type="evidence" value="ECO:0007669"/>
    <property type="project" value="TreeGrafter"/>
</dbReference>
<dbReference type="InterPro" id="IPR037191">
    <property type="entry name" value="VPS9_dom_sf"/>
</dbReference>
<feature type="compositionally biased region" description="Polar residues" evidence="1">
    <location>
        <begin position="1"/>
        <end position="11"/>
    </location>
</feature>
<feature type="region of interest" description="Disordered" evidence="1">
    <location>
        <begin position="386"/>
        <end position="446"/>
    </location>
</feature>
<dbReference type="PANTHER" id="PTHR23101">
    <property type="entry name" value="RAB GDP/GTP EXCHANGE FACTOR"/>
    <property type="match status" value="1"/>
</dbReference>
<evidence type="ECO:0000313" key="3">
    <source>
        <dbReference type="EMBL" id="KAG6303036.1"/>
    </source>
</evidence>
<dbReference type="SMART" id="SM00167">
    <property type="entry name" value="VPS9"/>
    <property type="match status" value="1"/>
</dbReference>
<dbReference type="InterPro" id="IPR045046">
    <property type="entry name" value="Vps9-like"/>
</dbReference>
<evidence type="ECO:0000259" key="2">
    <source>
        <dbReference type="PROSITE" id="PS51205"/>
    </source>
</evidence>
<name>A0A9P7QT42_9HYPO</name>
<proteinExistence type="predicted"/>
<dbReference type="PROSITE" id="PS51205">
    <property type="entry name" value="VPS9"/>
    <property type="match status" value="1"/>
</dbReference>
<dbReference type="Gene3D" id="1.20.1050.80">
    <property type="entry name" value="VPS9 domain"/>
    <property type="match status" value="1"/>
</dbReference>
<feature type="compositionally biased region" description="Polar residues" evidence="1">
    <location>
        <begin position="572"/>
        <end position="586"/>
    </location>
</feature>
<reference evidence="3 4" key="1">
    <citation type="journal article" date="2020" name="bioRxiv">
        <title>Whole genome comparisons of ergot fungi reveals the divergence and evolution of species within the genus Claviceps are the result of varying mechanisms driving genome evolution and host range expansion.</title>
        <authorList>
            <person name="Wyka S.A."/>
            <person name="Mondo S.J."/>
            <person name="Liu M."/>
            <person name="Dettman J."/>
            <person name="Nalam V."/>
            <person name="Broders K.D."/>
        </authorList>
    </citation>
    <scope>NUCLEOTIDE SEQUENCE [LARGE SCALE GENOMIC DNA]</scope>
    <source>
        <strain evidence="3 4">Clav52</strain>
    </source>
</reference>
<protein>
    <recommendedName>
        <fullName evidence="2">VPS9 domain-containing protein</fullName>
    </recommendedName>
</protein>
<dbReference type="Pfam" id="PF02204">
    <property type="entry name" value="VPS9"/>
    <property type="match status" value="1"/>
</dbReference>
<evidence type="ECO:0000313" key="4">
    <source>
        <dbReference type="Proteomes" id="UP000707071"/>
    </source>
</evidence>
<dbReference type="PANTHER" id="PTHR23101:SF97">
    <property type="entry name" value="DOMAIN PROTEIN, PUTATIVE (AFU_ORTHOLOGUE AFUA_2G10890)-RELATED"/>
    <property type="match status" value="1"/>
</dbReference>
<feature type="region of interest" description="Disordered" evidence="1">
    <location>
        <begin position="1"/>
        <end position="68"/>
    </location>
</feature>
<feature type="compositionally biased region" description="Polar residues" evidence="1">
    <location>
        <begin position="416"/>
        <end position="434"/>
    </location>
</feature>
<dbReference type="EMBL" id="SRRH01000014">
    <property type="protein sequence ID" value="KAG6303036.1"/>
    <property type="molecule type" value="Genomic_DNA"/>
</dbReference>
<feature type="compositionally biased region" description="Low complexity" evidence="1">
    <location>
        <begin position="533"/>
        <end position="543"/>
    </location>
</feature>
<sequence>MSQQTSPTASAIRQDMDRMPSLSSATSPDGERTLLLPQRAITTVDSSGVPLKEDENEAPDAFETGAHSDIEENVEPSRASVELDELPIELITLTDSFIESLSAKVHSTPPSIEKLSRLFQDFYALASSHVNTHINALATRQKRETSPTRSISSISSAASRLRSKAASIGADNRSKVETQRQMITAEELANRKKARKALGVQRGMLEEAVERRLCEGIYERIYRHRTTHDEAHDEKLRSKTAALALVGISPADLGIDYGEAAAQSPEATREVTERMRQSLEEARTDIVKMSEARYPLAKTNHLKAAHKSIVDTLADVHPSASADEIMPMLIYTLITVPPEKLHVISDLHFIQFFRWEPKLTGEAAYCLTNLEAAISFLQTIDLSTLRADEHPSGPPKSDGQASTPKPETFPPAYGNTPPSQSTAETDGESATPSKPTLPPESGPKAATVLRNKGLSDLVHTPAQALGAAGGAVFSTADQGLKTISNSLGDSYAFLLGKLRERHNGPKDSIAVPRTLDDARKLVSTPSPDEDDNGSVSSSVAGGSEDTEQQPKHPSGRADRVLSLIGGRRETIGENSPRSGGSSSTKPPATKTEDAKTGDVSAPTPASASTASAPPPAMLESVRNLGSSFNPIGRLSSMGMMRGFGRNTTAKDAALGADGGDLATAFPDIAASLPPKQVTVPKIPPPNKRFLEVQGPGDLKIGEVRDLLKEYRRLAVALKNLGAFDK</sequence>